<dbReference type="GO" id="GO:0032259">
    <property type="term" value="P:methylation"/>
    <property type="evidence" value="ECO:0007669"/>
    <property type="project" value="UniProtKB-KW"/>
</dbReference>
<dbReference type="CDD" id="cd02440">
    <property type="entry name" value="AdoMet_MTases"/>
    <property type="match status" value="1"/>
</dbReference>
<dbReference type="Gene3D" id="3.40.50.150">
    <property type="entry name" value="Vaccinia Virus protein VP39"/>
    <property type="match status" value="1"/>
</dbReference>
<dbReference type="AlphaFoldDB" id="A0A8T0HUY8"/>
<gene>
    <name evidence="4" type="ORF">KC19_VG299900</name>
</gene>
<proteinExistence type="inferred from homology"/>
<comment type="caution">
    <text evidence="4">The sequence shown here is derived from an EMBL/GenBank/DDBJ whole genome shotgun (WGS) entry which is preliminary data.</text>
</comment>
<evidence type="ECO:0000313" key="4">
    <source>
        <dbReference type="EMBL" id="KAG0574882.1"/>
    </source>
</evidence>
<dbReference type="SUPFAM" id="SSF53335">
    <property type="entry name" value="S-adenosyl-L-methionine-dependent methyltransferases"/>
    <property type="match status" value="1"/>
</dbReference>
<evidence type="ECO:0000256" key="2">
    <source>
        <dbReference type="ARBA" id="ARBA00022603"/>
    </source>
</evidence>
<name>A0A8T0HUY8_CERPU</name>
<keyword evidence="3" id="KW-0808">Transferase</keyword>
<protein>
    <submittedName>
        <fullName evidence="4">Uncharacterized protein</fullName>
    </submittedName>
</protein>
<dbReference type="InterPro" id="IPR051419">
    <property type="entry name" value="Lys/N-term_MeTrsfase_sf"/>
</dbReference>
<reference evidence="4" key="1">
    <citation type="submission" date="2020-06" db="EMBL/GenBank/DDBJ databases">
        <title>WGS assembly of Ceratodon purpureus strain R40.</title>
        <authorList>
            <person name="Carey S.B."/>
            <person name="Jenkins J."/>
            <person name="Shu S."/>
            <person name="Lovell J.T."/>
            <person name="Sreedasyam A."/>
            <person name="Maumus F."/>
            <person name="Tiley G.P."/>
            <person name="Fernandez-Pozo N."/>
            <person name="Barry K."/>
            <person name="Chen C."/>
            <person name="Wang M."/>
            <person name="Lipzen A."/>
            <person name="Daum C."/>
            <person name="Saski C.A."/>
            <person name="Payton A.C."/>
            <person name="Mcbreen J.C."/>
            <person name="Conrad R.E."/>
            <person name="Kollar L.M."/>
            <person name="Olsson S."/>
            <person name="Huttunen S."/>
            <person name="Landis J.B."/>
            <person name="Wickett N.J."/>
            <person name="Johnson M.G."/>
            <person name="Rensing S.A."/>
            <person name="Grimwood J."/>
            <person name="Schmutz J."/>
            <person name="Mcdaniel S.F."/>
        </authorList>
    </citation>
    <scope>NUCLEOTIDE SEQUENCE</scope>
    <source>
        <strain evidence="4">R40</strain>
    </source>
</reference>
<evidence type="ECO:0000256" key="1">
    <source>
        <dbReference type="ARBA" id="ARBA00008361"/>
    </source>
</evidence>
<keyword evidence="5" id="KW-1185">Reference proteome</keyword>
<dbReference type="GO" id="GO:0008168">
    <property type="term" value="F:methyltransferase activity"/>
    <property type="evidence" value="ECO:0007669"/>
    <property type="project" value="UniProtKB-KW"/>
</dbReference>
<keyword evidence="2" id="KW-0489">Methyltransferase</keyword>
<sequence length="142" mass="16423">MAPKKKGGAKKGKGEKKPAKVLMYHDEEYWNNRYTKHPEPFDWYQSYKELKALLTIYISKDQVNMNVGCGNGLLGEEMVLDGYVNVISIDNSAVCFEQLNARYKGKKEYTGLTWFRQDMKELKMLKDLTIDNVIDKGKLPFT</sequence>
<dbReference type="EMBL" id="CM026426">
    <property type="protein sequence ID" value="KAG0574882.1"/>
    <property type="molecule type" value="Genomic_DNA"/>
</dbReference>
<organism evidence="4 5">
    <name type="scientific">Ceratodon purpureus</name>
    <name type="common">Fire moss</name>
    <name type="synonym">Dicranum purpureum</name>
    <dbReference type="NCBI Taxonomy" id="3225"/>
    <lineage>
        <taxon>Eukaryota</taxon>
        <taxon>Viridiplantae</taxon>
        <taxon>Streptophyta</taxon>
        <taxon>Embryophyta</taxon>
        <taxon>Bryophyta</taxon>
        <taxon>Bryophytina</taxon>
        <taxon>Bryopsida</taxon>
        <taxon>Dicranidae</taxon>
        <taxon>Pseudoditrichales</taxon>
        <taxon>Ditrichaceae</taxon>
        <taxon>Ceratodon</taxon>
    </lineage>
</organism>
<dbReference type="PANTHER" id="PTHR12176">
    <property type="entry name" value="SAM-DEPENDENT METHYLTRANSFERASE SUPERFAMILY PROTEIN"/>
    <property type="match status" value="1"/>
</dbReference>
<dbReference type="PANTHER" id="PTHR12176:SF79">
    <property type="entry name" value="METHYLTRANSFERASE TYPE 11 DOMAIN-CONTAINING PROTEIN"/>
    <property type="match status" value="1"/>
</dbReference>
<evidence type="ECO:0000313" key="5">
    <source>
        <dbReference type="Proteomes" id="UP000822688"/>
    </source>
</evidence>
<evidence type="ECO:0000256" key="3">
    <source>
        <dbReference type="ARBA" id="ARBA00022679"/>
    </source>
</evidence>
<dbReference type="InterPro" id="IPR029063">
    <property type="entry name" value="SAM-dependent_MTases_sf"/>
</dbReference>
<comment type="similarity">
    <text evidence="1">Belongs to the methyltransferase superfamily.</text>
</comment>
<accession>A0A8T0HUY8</accession>
<dbReference type="Proteomes" id="UP000822688">
    <property type="component" value="Chromosome V"/>
</dbReference>